<dbReference type="VEuPathDB" id="FungiDB:DNF11_4064"/>
<feature type="compositionally biased region" description="Basic and acidic residues" evidence="2">
    <location>
        <begin position="29"/>
        <end position="39"/>
    </location>
</feature>
<feature type="compositionally biased region" description="Pro residues" evidence="2">
    <location>
        <begin position="292"/>
        <end position="304"/>
    </location>
</feature>
<keyword evidence="1" id="KW-0677">Repeat</keyword>
<dbReference type="GO" id="GO:0006270">
    <property type="term" value="P:DNA replication initiation"/>
    <property type="evidence" value="ECO:0007669"/>
    <property type="project" value="TreeGrafter"/>
</dbReference>
<feature type="domain" description="BRCT" evidence="3">
    <location>
        <begin position="59"/>
        <end position="129"/>
    </location>
</feature>
<dbReference type="PROSITE" id="PS50172">
    <property type="entry name" value="BRCT"/>
    <property type="match status" value="2"/>
</dbReference>
<accession>A0A3G2SA82</accession>
<dbReference type="InterPro" id="IPR001357">
    <property type="entry name" value="BRCT_dom"/>
</dbReference>
<evidence type="ECO:0000259" key="3">
    <source>
        <dbReference type="PROSITE" id="PS50172"/>
    </source>
</evidence>
<keyword evidence="5" id="KW-1185">Reference proteome</keyword>
<dbReference type="EMBL" id="CP033156">
    <property type="protein sequence ID" value="AYO45014.1"/>
    <property type="molecule type" value="Genomic_DNA"/>
</dbReference>
<name>A0A3G2SA82_MALR7</name>
<feature type="compositionally biased region" description="Basic residues" evidence="2">
    <location>
        <begin position="1"/>
        <end position="21"/>
    </location>
</feature>
<evidence type="ECO:0000256" key="1">
    <source>
        <dbReference type="ARBA" id="ARBA00022737"/>
    </source>
</evidence>
<evidence type="ECO:0000313" key="5">
    <source>
        <dbReference type="Proteomes" id="UP000269793"/>
    </source>
</evidence>
<reference evidence="4 5" key="1">
    <citation type="submission" date="2018-10" db="EMBL/GenBank/DDBJ databases">
        <title>Complete genome sequence of Malassezia restricta CBS 7877.</title>
        <authorList>
            <person name="Morand S.C."/>
            <person name="Bertignac M."/>
            <person name="Iltis A."/>
            <person name="Kolder I."/>
            <person name="Pirovano W."/>
            <person name="Jourdain R."/>
            <person name="Clavaud C."/>
        </authorList>
    </citation>
    <scope>NUCLEOTIDE SEQUENCE [LARGE SCALE GENOMIC DNA]</scope>
    <source>
        <strain evidence="4 5">CBS 7877</strain>
    </source>
</reference>
<organism evidence="4 5">
    <name type="scientific">Malassezia restricta (strain ATCC 96810 / NBRC 103918 / CBS 7877)</name>
    <name type="common">Seborrheic dermatitis infection agent</name>
    <dbReference type="NCBI Taxonomy" id="425264"/>
    <lineage>
        <taxon>Eukaryota</taxon>
        <taxon>Fungi</taxon>
        <taxon>Dikarya</taxon>
        <taxon>Basidiomycota</taxon>
        <taxon>Ustilaginomycotina</taxon>
        <taxon>Malasseziomycetes</taxon>
        <taxon>Malasseziales</taxon>
        <taxon>Malasseziaceae</taxon>
        <taxon>Malassezia</taxon>
    </lineage>
</organism>
<dbReference type="Gene3D" id="3.40.50.10190">
    <property type="entry name" value="BRCT domain"/>
    <property type="match status" value="4"/>
</dbReference>
<dbReference type="PANTHER" id="PTHR13561">
    <property type="entry name" value="DNA REPLICATION REGULATOR DPB11-RELATED"/>
    <property type="match status" value="1"/>
</dbReference>
<dbReference type="Proteomes" id="UP000269793">
    <property type="component" value="Chromosome IX"/>
</dbReference>
<feature type="region of interest" description="Disordered" evidence="2">
    <location>
        <begin position="501"/>
        <end position="554"/>
    </location>
</feature>
<dbReference type="SUPFAM" id="SSF52113">
    <property type="entry name" value="BRCT domain"/>
    <property type="match status" value="3"/>
</dbReference>
<dbReference type="GO" id="GO:0007095">
    <property type="term" value="P:mitotic G2 DNA damage checkpoint signaling"/>
    <property type="evidence" value="ECO:0007669"/>
    <property type="project" value="TreeGrafter"/>
</dbReference>
<evidence type="ECO:0000256" key="2">
    <source>
        <dbReference type="SAM" id="MobiDB-lite"/>
    </source>
</evidence>
<feature type="domain" description="BRCT" evidence="3">
    <location>
        <begin position="156"/>
        <end position="262"/>
    </location>
</feature>
<proteinExistence type="predicted"/>
<gene>
    <name evidence="4" type="primary">rad4</name>
    <name evidence="4" type="ORF">DNF11_4064</name>
</gene>
<dbReference type="AlphaFoldDB" id="A0A3G2SA82"/>
<protein>
    <submittedName>
        <fullName evidence="4">S-M checkpoint control protein rad4</fullName>
    </submittedName>
</protein>
<feature type="region of interest" description="Disordered" evidence="2">
    <location>
        <begin position="1"/>
        <end position="39"/>
    </location>
</feature>
<dbReference type="PANTHER" id="PTHR13561:SF20">
    <property type="entry name" value="DNA TOPOISOMERASE 2-BINDING PROTEIN 1"/>
    <property type="match status" value="1"/>
</dbReference>
<dbReference type="GO" id="GO:0033314">
    <property type="term" value="P:mitotic DNA replication checkpoint signaling"/>
    <property type="evidence" value="ECO:0007669"/>
    <property type="project" value="TreeGrafter"/>
</dbReference>
<dbReference type="STRING" id="425264.A0A3G2SA82"/>
<dbReference type="InterPro" id="IPR036420">
    <property type="entry name" value="BRCT_dom_sf"/>
</dbReference>
<dbReference type="Pfam" id="PF12738">
    <property type="entry name" value="PTCB-BRCT"/>
    <property type="match status" value="2"/>
</dbReference>
<evidence type="ECO:0000313" key="4">
    <source>
        <dbReference type="EMBL" id="AYO45014.1"/>
    </source>
</evidence>
<sequence length="554" mass="61327">MQSTNRWHKSHRSIKIPHVKLRPAPPSKRTHDPDAEDDAHFRKTRVTTTARAHTHADFVAHAPLQHVVLSFTGIPDKHDLIQVAERLGARVCGDLTVDVTHLIALSAGSDKYRAAVQFHMCVVRPEWLYLVREAWLAGDDTVDVAQLAEQCRLLPFEGLVLGLTGFDAHERDRLAARIDALGGHVAPRIVWDGSITHLVCAPPSEDRHRKGLDRVLMYRALLSECPDAPHVQHAARIHLVHHVWVDDCERARVLLPESAYDATRDVDSADARAQRVASLQPRVLDRTHSDAAPPPAPPTPPAPAAPRRRTSLLSWSRSASFDAPSRDQGLWATHTFHIDMHDAARTRRVIHVVRSAGGHVVPSTDEADYAIGPYVPPAPGRARCYATHHWIERCLYDEALVDVHAHPAYRAPTRPLPIPEARDWCITLTGMDRHAPTYHHTCAVIEAIGARVSASLARHTTTHLLCAPGAHASLKAQKATEWQIPLVDLAFLEALVHPAAASPSRRRARPTHRAVLEHDARPSITEEAPVASEPDRIEAPAQPMVLYDDPVARP</sequence>
<dbReference type="SMART" id="SM00292">
    <property type="entry name" value="BRCT"/>
    <property type="match status" value="3"/>
</dbReference>
<dbReference type="OrthoDB" id="251770at2759"/>
<feature type="region of interest" description="Disordered" evidence="2">
    <location>
        <begin position="271"/>
        <end position="309"/>
    </location>
</feature>